<protein>
    <submittedName>
        <fullName evidence="3">Putative dehydrogenase</fullName>
    </submittedName>
</protein>
<dbReference type="Proteomes" id="UP000588068">
    <property type="component" value="Unassembled WGS sequence"/>
</dbReference>
<gene>
    <name evidence="3" type="ORF">HNQ60_001141</name>
</gene>
<dbReference type="EMBL" id="JACHHZ010000001">
    <property type="protein sequence ID" value="MBB6092295.1"/>
    <property type="molecule type" value="Genomic_DNA"/>
</dbReference>
<dbReference type="Gene3D" id="3.30.360.10">
    <property type="entry name" value="Dihydrodipicolinate Reductase, domain 2"/>
    <property type="match status" value="1"/>
</dbReference>
<evidence type="ECO:0000313" key="4">
    <source>
        <dbReference type="Proteomes" id="UP000588068"/>
    </source>
</evidence>
<dbReference type="InterPro" id="IPR000683">
    <property type="entry name" value="Gfo/Idh/MocA-like_OxRdtase_N"/>
</dbReference>
<comment type="caution">
    <text evidence="3">The sequence shown here is derived from an EMBL/GenBank/DDBJ whole genome shotgun (WGS) entry which is preliminary data.</text>
</comment>
<name>A0A841HJU2_9GAMM</name>
<keyword evidence="4" id="KW-1185">Reference proteome</keyword>
<dbReference type="InterPro" id="IPR036291">
    <property type="entry name" value="NAD(P)-bd_dom_sf"/>
</dbReference>
<dbReference type="InterPro" id="IPR006311">
    <property type="entry name" value="TAT_signal"/>
</dbReference>
<dbReference type="PROSITE" id="PS51318">
    <property type="entry name" value="TAT"/>
    <property type="match status" value="1"/>
</dbReference>
<dbReference type="PANTHER" id="PTHR43377">
    <property type="entry name" value="BILIVERDIN REDUCTASE A"/>
    <property type="match status" value="1"/>
</dbReference>
<dbReference type="Pfam" id="PF02894">
    <property type="entry name" value="GFO_IDH_MocA_C"/>
    <property type="match status" value="1"/>
</dbReference>
<dbReference type="SUPFAM" id="SSF51735">
    <property type="entry name" value="NAD(P)-binding Rossmann-fold domains"/>
    <property type="match status" value="1"/>
</dbReference>
<dbReference type="RefSeq" id="WP_184330029.1">
    <property type="nucleotide sequence ID" value="NZ_JACHHZ010000001.1"/>
</dbReference>
<dbReference type="Gene3D" id="3.40.50.720">
    <property type="entry name" value="NAD(P)-binding Rossmann-like Domain"/>
    <property type="match status" value="1"/>
</dbReference>
<dbReference type="Pfam" id="PF01408">
    <property type="entry name" value="GFO_IDH_MocA"/>
    <property type="match status" value="1"/>
</dbReference>
<organism evidence="3 4">
    <name type="scientific">Povalibacter uvarum</name>
    <dbReference type="NCBI Taxonomy" id="732238"/>
    <lineage>
        <taxon>Bacteria</taxon>
        <taxon>Pseudomonadati</taxon>
        <taxon>Pseudomonadota</taxon>
        <taxon>Gammaproteobacteria</taxon>
        <taxon>Steroidobacterales</taxon>
        <taxon>Steroidobacteraceae</taxon>
        <taxon>Povalibacter</taxon>
    </lineage>
</organism>
<dbReference type="SUPFAM" id="SSF55347">
    <property type="entry name" value="Glyceraldehyde-3-phosphate dehydrogenase-like, C-terminal domain"/>
    <property type="match status" value="1"/>
</dbReference>
<dbReference type="AlphaFoldDB" id="A0A841HJU2"/>
<evidence type="ECO:0000313" key="3">
    <source>
        <dbReference type="EMBL" id="MBB6092295.1"/>
    </source>
</evidence>
<reference evidence="3 4" key="1">
    <citation type="submission" date="2020-08" db="EMBL/GenBank/DDBJ databases">
        <title>Genomic Encyclopedia of Type Strains, Phase IV (KMG-IV): sequencing the most valuable type-strain genomes for metagenomic binning, comparative biology and taxonomic classification.</title>
        <authorList>
            <person name="Goeker M."/>
        </authorList>
    </citation>
    <scope>NUCLEOTIDE SEQUENCE [LARGE SCALE GENOMIC DNA]</scope>
    <source>
        <strain evidence="3 4">DSM 26723</strain>
    </source>
</reference>
<sequence length="483" mass="52790">MTELTSDTIDRRTLLKSAGVAALGLAAPIYAATQERRRFAVVGLGSRARMFTGAITGRFSEGNSIVGLCDTNAGRLALAAKTIAAATGTAPAGYAAADFDRMIRETKPHAVIVTTPDAYHDGYVVRALDAGCDVITEKPMTTTSEKAQRILDACKRNGRHVRVTFNYRYSPPRTQVKDLLMSGAIGEVLSVDFQWLLNTVHGADYFRRWHSHKATSGGLMVHKATHHFDLVNWWLSAQPDTVMAVGKRDFYTPSMAKRMGLKGSHERCRTCPEKASCTFYFDLAADTGLKALYLDNEQYDGYFRDQCVFRPQIDIEDTMSVIVRYNSGATLNYSLNAFNSWEGYRIAFNGTKGRIEHEIVEQAGVAGASAEQSSSDAVRTRIIPLRGAPKDLQPWSGEGSHGGGDDVMLNEIFGDAPADKYRRMADERSGAWSILIGAAANISFGTGNAVRIPDLVTGLTAPEMAVMPDRSMPVPMPLRVKMP</sequence>
<feature type="domain" description="Gfo/Idh/MocA-like oxidoreductase N-terminal" evidence="1">
    <location>
        <begin position="38"/>
        <end position="165"/>
    </location>
</feature>
<dbReference type="InterPro" id="IPR051450">
    <property type="entry name" value="Gfo/Idh/MocA_Oxidoreductases"/>
</dbReference>
<feature type="domain" description="Gfo/Idh/MocA-like oxidoreductase C-terminal" evidence="2">
    <location>
        <begin position="177"/>
        <end position="444"/>
    </location>
</feature>
<proteinExistence type="predicted"/>
<dbReference type="GO" id="GO:0000166">
    <property type="term" value="F:nucleotide binding"/>
    <property type="evidence" value="ECO:0007669"/>
    <property type="project" value="InterPro"/>
</dbReference>
<dbReference type="PANTHER" id="PTHR43377:SF2">
    <property type="entry name" value="BINDING ROSSMANN FOLD OXIDOREDUCTASE, PUTATIVE (AFU_ORTHOLOGUE AFUA_4G00560)-RELATED"/>
    <property type="match status" value="1"/>
</dbReference>
<accession>A0A841HJU2</accession>
<dbReference type="InterPro" id="IPR004104">
    <property type="entry name" value="Gfo/Idh/MocA-like_OxRdtase_C"/>
</dbReference>
<evidence type="ECO:0000259" key="2">
    <source>
        <dbReference type="Pfam" id="PF02894"/>
    </source>
</evidence>
<evidence type="ECO:0000259" key="1">
    <source>
        <dbReference type="Pfam" id="PF01408"/>
    </source>
</evidence>